<sequence>GIQKKLSLWEEENHRVGGWEVSPKRGGEKVVKKQRAAEKMERKLSVQTHVVRNVSLPASQNVQMTFPSQTLEKCGNCPQHQWKPDRSAWKQMAATVNPEPADSAHPSTLSCFQSVKM</sequence>
<feature type="compositionally biased region" description="Polar residues" evidence="1">
    <location>
        <begin position="105"/>
        <end position="117"/>
    </location>
</feature>
<gene>
    <name evidence="2" type="ORF">CHARACLAT_000708</name>
</gene>
<name>A0ABU7D3Q2_9TELE</name>
<evidence type="ECO:0000313" key="3">
    <source>
        <dbReference type="Proteomes" id="UP001352852"/>
    </source>
</evidence>
<feature type="non-terminal residue" evidence="2">
    <location>
        <position position="1"/>
    </location>
</feature>
<proteinExistence type="predicted"/>
<comment type="caution">
    <text evidence="2">The sequence shown here is derived from an EMBL/GenBank/DDBJ whole genome shotgun (WGS) entry which is preliminary data.</text>
</comment>
<dbReference type="Proteomes" id="UP001352852">
    <property type="component" value="Unassembled WGS sequence"/>
</dbReference>
<dbReference type="EMBL" id="JAHUTJ010016419">
    <property type="protein sequence ID" value="MED6269561.1"/>
    <property type="molecule type" value="Genomic_DNA"/>
</dbReference>
<keyword evidence="3" id="KW-1185">Reference proteome</keyword>
<protein>
    <submittedName>
        <fullName evidence="2">Uncharacterized protein</fullName>
    </submittedName>
</protein>
<evidence type="ECO:0000313" key="2">
    <source>
        <dbReference type="EMBL" id="MED6269561.1"/>
    </source>
</evidence>
<accession>A0ABU7D3Q2</accession>
<organism evidence="2 3">
    <name type="scientific">Characodon lateralis</name>
    <dbReference type="NCBI Taxonomy" id="208331"/>
    <lineage>
        <taxon>Eukaryota</taxon>
        <taxon>Metazoa</taxon>
        <taxon>Chordata</taxon>
        <taxon>Craniata</taxon>
        <taxon>Vertebrata</taxon>
        <taxon>Euteleostomi</taxon>
        <taxon>Actinopterygii</taxon>
        <taxon>Neopterygii</taxon>
        <taxon>Teleostei</taxon>
        <taxon>Neoteleostei</taxon>
        <taxon>Acanthomorphata</taxon>
        <taxon>Ovalentaria</taxon>
        <taxon>Atherinomorphae</taxon>
        <taxon>Cyprinodontiformes</taxon>
        <taxon>Goodeidae</taxon>
        <taxon>Characodon</taxon>
    </lineage>
</organism>
<feature type="region of interest" description="Disordered" evidence="1">
    <location>
        <begin position="77"/>
        <end position="117"/>
    </location>
</feature>
<evidence type="ECO:0000256" key="1">
    <source>
        <dbReference type="SAM" id="MobiDB-lite"/>
    </source>
</evidence>
<reference evidence="2 3" key="1">
    <citation type="submission" date="2021-06" db="EMBL/GenBank/DDBJ databases">
        <authorList>
            <person name="Palmer J.M."/>
        </authorList>
    </citation>
    <scope>NUCLEOTIDE SEQUENCE [LARGE SCALE GENOMIC DNA]</scope>
    <source>
        <strain evidence="2 3">CL_MEX2019</strain>
        <tissue evidence="2">Muscle</tissue>
    </source>
</reference>